<dbReference type="AlphaFoldDB" id="A0A6I2QX35"/>
<dbReference type="InterPro" id="IPR050639">
    <property type="entry name" value="SSR_resolvase"/>
</dbReference>
<dbReference type="Gene3D" id="3.90.1750.20">
    <property type="entry name" value="Putative Large Serine Recombinase, Chain B, Domain 2"/>
    <property type="match status" value="1"/>
</dbReference>
<organism evidence="4 5">
    <name type="scientific">Flavonifractor plautii</name>
    <name type="common">Fusobacterium plautii</name>
    <dbReference type="NCBI Taxonomy" id="292800"/>
    <lineage>
        <taxon>Bacteria</taxon>
        <taxon>Bacillati</taxon>
        <taxon>Bacillota</taxon>
        <taxon>Clostridia</taxon>
        <taxon>Eubacteriales</taxon>
        <taxon>Oscillospiraceae</taxon>
        <taxon>Flavonifractor</taxon>
    </lineage>
</organism>
<dbReference type="GO" id="GO:0003677">
    <property type="term" value="F:DNA binding"/>
    <property type="evidence" value="ECO:0007669"/>
    <property type="project" value="UniProtKB-KW"/>
</dbReference>
<keyword evidence="1" id="KW-0238">DNA-binding</keyword>
<evidence type="ECO:0000313" key="5">
    <source>
        <dbReference type="Proteomes" id="UP000434475"/>
    </source>
</evidence>
<comment type="caution">
    <text evidence="4">The sequence shown here is derived from an EMBL/GenBank/DDBJ whole genome shotgun (WGS) entry which is preliminary data.</text>
</comment>
<dbReference type="PANTHER" id="PTHR30461">
    <property type="entry name" value="DNA-INVERTASE FROM LAMBDOID PROPHAGE"/>
    <property type="match status" value="1"/>
</dbReference>
<feature type="domain" description="Recombinase" evidence="3">
    <location>
        <begin position="13"/>
        <end position="110"/>
    </location>
</feature>
<dbReference type="InterPro" id="IPR011109">
    <property type="entry name" value="DNA_bind_recombinase_dom"/>
</dbReference>
<dbReference type="Proteomes" id="UP000434475">
    <property type="component" value="Unassembled WGS sequence"/>
</dbReference>
<protein>
    <recommendedName>
        <fullName evidence="3">Recombinase domain-containing protein</fullName>
    </recommendedName>
</protein>
<keyword evidence="2" id="KW-0233">DNA recombination</keyword>
<dbReference type="EMBL" id="WKPR01000004">
    <property type="protein sequence ID" value="MSB18908.1"/>
    <property type="molecule type" value="Genomic_DNA"/>
</dbReference>
<dbReference type="GO" id="GO:0000150">
    <property type="term" value="F:DNA strand exchange activity"/>
    <property type="evidence" value="ECO:0007669"/>
    <property type="project" value="InterPro"/>
</dbReference>
<accession>A0A6I2QX35</accession>
<evidence type="ECO:0000256" key="1">
    <source>
        <dbReference type="ARBA" id="ARBA00023125"/>
    </source>
</evidence>
<dbReference type="PANTHER" id="PTHR30461:SF2">
    <property type="entry name" value="SERINE RECOMBINASE PINE-RELATED"/>
    <property type="match status" value="1"/>
</dbReference>
<dbReference type="PROSITE" id="PS51737">
    <property type="entry name" value="RECOMBINASE_DNA_BIND"/>
    <property type="match status" value="1"/>
</dbReference>
<name>A0A6I2QX35_FLAPL</name>
<dbReference type="InterPro" id="IPR038109">
    <property type="entry name" value="DNA_bind_recomb_sf"/>
</dbReference>
<reference evidence="4 5" key="1">
    <citation type="journal article" date="2019" name="Nat. Med.">
        <title>A library of human gut bacterial isolates paired with longitudinal multiomics data enables mechanistic microbiome research.</title>
        <authorList>
            <person name="Poyet M."/>
            <person name="Groussin M."/>
            <person name="Gibbons S.M."/>
            <person name="Avila-Pacheco J."/>
            <person name="Jiang X."/>
            <person name="Kearney S.M."/>
            <person name="Perrotta A.R."/>
            <person name="Berdy B."/>
            <person name="Zhao S."/>
            <person name="Lieberman T.D."/>
            <person name="Swanson P.K."/>
            <person name="Smith M."/>
            <person name="Roesemann S."/>
            <person name="Alexander J.E."/>
            <person name="Rich S.A."/>
            <person name="Livny J."/>
            <person name="Vlamakis H."/>
            <person name="Clish C."/>
            <person name="Bullock K."/>
            <person name="Deik A."/>
            <person name="Scott J."/>
            <person name="Pierce K.A."/>
            <person name="Xavier R.J."/>
            <person name="Alm E.J."/>
        </authorList>
    </citation>
    <scope>NUCLEOTIDE SEQUENCE [LARGE SCALE GENOMIC DNA]</scope>
    <source>
        <strain evidence="4 5">BIOML-A2</strain>
    </source>
</reference>
<gene>
    <name evidence="4" type="ORF">GKE97_05175</name>
</gene>
<sequence length="275" mass="30522">MGGGGKMINRKMLYGYQIRNGALEIVPEEQRTVSMVFTLYNAGASYQAISDALNRQSIPYCREVPLWNKHKVKRLLENPRYTGKGGYPILVEADIFQAAQEKTAEKNARKQSHGEKPAIARLTPYFRCTCGGKMTRLGGGWQNSGKLYLRCEGCGNTAVMDMDATVNGIVRQFREHEQPSCTAYTPSAEVMRLDNAINRGLEQPDSPEAVMALILQGAAARYACCPEPSAESEPSDSLTEADWRRFQRAVSHITISQDTEVTLIFTDKKATGKDE</sequence>
<dbReference type="Pfam" id="PF07508">
    <property type="entry name" value="Recombinase"/>
    <property type="match status" value="1"/>
</dbReference>
<proteinExistence type="predicted"/>
<evidence type="ECO:0000259" key="3">
    <source>
        <dbReference type="PROSITE" id="PS51737"/>
    </source>
</evidence>
<evidence type="ECO:0000256" key="2">
    <source>
        <dbReference type="ARBA" id="ARBA00023172"/>
    </source>
</evidence>
<evidence type="ECO:0000313" key="4">
    <source>
        <dbReference type="EMBL" id="MSB18908.1"/>
    </source>
</evidence>